<dbReference type="AlphaFoldDB" id="A0A645I4Y9"/>
<evidence type="ECO:0000313" key="1">
    <source>
        <dbReference type="EMBL" id="MPN45822.1"/>
    </source>
</evidence>
<organism evidence="1">
    <name type="scientific">bioreactor metagenome</name>
    <dbReference type="NCBI Taxonomy" id="1076179"/>
    <lineage>
        <taxon>unclassified sequences</taxon>
        <taxon>metagenomes</taxon>
        <taxon>ecological metagenomes</taxon>
    </lineage>
</organism>
<comment type="caution">
    <text evidence="1">The sequence shown here is derived from an EMBL/GenBank/DDBJ whole genome shotgun (WGS) entry which is preliminary data.</text>
</comment>
<protein>
    <submittedName>
        <fullName evidence="1">Uncharacterized protein</fullName>
    </submittedName>
</protein>
<sequence>MREAQAHDDLVALLDGLEADAGDVEVLAEALGDADDHVVDQRTGQAMEGAVLLLVGRAGDGDGRAFNADRDVGVDRLGERGLAALHRDDLAVDLDFDAGRDGDRHLAYSGHVVFPPALEIADAAA</sequence>
<dbReference type="EMBL" id="VSSQ01105990">
    <property type="protein sequence ID" value="MPN45822.1"/>
    <property type="molecule type" value="Genomic_DNA"/>
</dbReference>
<proteinExistence type="predicted"/>
<accession>A0A645I4Y9</accession>
<name>A0A645I4Y9_9ZZZZ</name>
<gene>
    <name evidence="1" type="ORF">SDC9_193394</name>
</gene>
<reference evidence="1" key="1">
    <citation type="submission" date="2019-08" db="EMBL/GenBank/DDBJ databases">
        <authorList>
            <person name="Kucharzyk K."/>
            <person name="Murdoch R.W."/>
            <person name="Higgins S."/>
            <person name="Loffler F."/>
        </authorList>
    </citation>
    <scope>NUCLEOTIDE SEQUENCE</scope>
</reference>